<dbReference type="GO" id="GO:0005737">
    <property type="term" value="C:cytoplasm"/>
    <property type="evidence" value="ECO:0007669"/>
    <property type="project" value="TreeGrafter"/>
</dbReference>
<dbReference type="Pfam" id="PF08240">
    <property type="entry name" value="ADH_N"/>
    <property type="match status" value="1"/>
</dbReference>
<organism evidence="8 9">
    <name type="scientific">Knufia peltigerae</name>
    <dbReference type="NCBI Taxonomy" id="1002370"/>
    <lineage>
        <taxon>Eukaryota</taxon>
        <taxon>Fungi</taxon>
        <taxon>Dikarya</taxon>
        <taxon>Ascomycota</taxon>
        <taxon>Pezizomycotina</taxon>
        <taxon>Eurotiomycetes</taxon>
        <taxon>Chaetothyriomycetidae</taxon>
        <taxon>Chaetothyriales</taxon>
        <taxon>Trichomeriaceae</taxon>
        <taxon>Knufia</taxon>
    </lineage>
</organism>
<dbReference type="SUPFAM" id="SSF51735">
    <property type="entry name" value="NAD(P)-binding Rossmann-fold domains"/>
    <property type="match status" value="1"/>
</dbReference>
<accession>A0AA39D1E9</accession>
<dbReference type="PANTHER" id="PTHR42940:SF8">
    <property type="entry name" value="VACUOLAR PROTEIN SORTING-ASSOCIATED PROTEIN 11"/>
    <property type="match status" value="1"/>
</dbReference>
<comment type="caution">
    <text evidence="8">The sequence shown here is derived from an EMBL/GenBank/DDBJ whole genome shotgun (WGS) entry which is preliminary data.</text>
</comment>
<keyword evidence="9" id="KW-1185">Reference proteome</keyword>
<evidence type="ECO:0000256" key="4">
    <source>
        <dbReference type="ARBA" id="ARBA00022833"/>
    </source>
</evidence>
<dbReference type="InterPro" id="IPR036291">
    <property type="entry name" value="NAD(P)-bd_dom_sf"/>
</dbReference>
<evidence type="ECO:0008006" key="10">
    <source>
        <dbReference type="Google" id="ProtNLM"/>
    </source>
</evidence>
<dbReference type="Gene3D" id="3.90.180.10">
    <property type="entry name" value="Medium-chain alcohol dehydrogenases, catalytic domain"/>
    <property type="match status" value="1"/>
</dbReference>
<evidence type="ECO:0000313" key="9">
    <source>
        <dbReference type="Proteomes" id="UP001172681"/>
    </source>
</evidence>
<proteinExistence type="inferred from homology"/>
<dbReference type="PANTHER" id="PTHR42940">
    <property type="entry name" value="ALCOHOL DEHYDROGENASE 1-RELATED"/>
    <property type="match status" value="1"/>
</dbReference>
<dbReference type="InterPro" id="IPR013149">
    <property type="entry name" value="ADH-like_C"/>
</dbReference>
<comment type="cofactor">
    <cofactor evidence="1">
        <name>Zn(2+)</name>
        <dbReference type="ChEBI" id="CHEBI:29105"/>
    </cofactor>
</comment>
<keyword evidence="3" id="KW-0479">Metal-binding</keyword>
<evidence type="ECO:0000256" key="3">
    <source>
        <dbReference type="ARBA" id="ARBA00022723"/>
    </source>
</evidence>
<evidence type="ECO:0000256" key="2">
    <source>
        <dbReference type="ARBA" id="ARBA00008072"/>
    </source>
</evidence>
<comment type="similarity">
    <text evidence="2">Belongs to the zinc-containing alcohol dehydrogenase family.</text>
</comment>
<dbReference type="GO" id="GO:0004022">
    <property type="term" value="F:alcohol dehydrogenase (NAD+) activity"/>
    <property type="evidence" value="ECO:0007669"/>
    <property type="project" value="TreeGrafter"/>
</dbReference>
<feature type="domain" description="Alcohol dehydrogenase-like N-terminal" evidence="7">
    <location>
        <begin position="27"/>
        <end position="145"/>
    </location>
</feature>
<gene>
    <name evidence="8" type="ORF">H2204_002808</name>
</gene>
<dbReference type="InterPro" id="IPR013154">
    <property type="entry name" value="ADH-like_N"/>
</dbReference>
<dbReference type="AlphaFoldDB" id="A0AA39D1E9"/>
<evidence type="ECO:0000256" key="1">
    <source>
        <dbReference type="ARBA" id="ARBA00001947"/>
    </source>
</evidence>
<reference evidence="8" key="1">
    <citation type="submission" date="2022-10" db="EMBL/GenBank/DDBJ databases">
        <title>Culturing micro-colonial fungi from biological soil crusts in the Mojave desert and describing Neophaeococcomyces mojavensis, and introducing the new genera and species Taxawa tesnikishii.</title>
        <authorList>
            <person name="Kurbessoian T."/>
            <person name="Stajich J.E."/>
        </authorList>
    </citation>
    <scope>NUCLEOTIDE SEQUENCE</scope>
    <source>
        <strain evidence="8">TK_35</strain>
    </source>
</reference>
<dbReference type="GO" id="GO:0046872">
    <property type="term" value="F:metal ion binding"/>
    <property type="evidence" value="ECO:0007669"/>
    <property type="project" value="UniProtKB-KW"/>
</dbReference>
<dbReference type="SUPFAM" id="SSF50129">
    <property type="entry name" value="GroES-like"/>
    <property type="match status" value="1"/>
</dbReference>
<dbReference type="InterPro" id="IPR011032">
    <property type="entry name" value="GroES-like_sf"/>
</dbReference>
<dbReference type="Proteomes" id="UP001172681">
    <property type="component" value="Unassembled WGS sequence"/>
</dbReference>
<keyword evidence="5" id="KW-0560">Oxidoreductase</keyword>
<name>A0AA39D1E9_9EURO</name>
<sequence>MRAQVLEAFNEPYRLRNIPPPASPAGQDLLIRVLAASYCHTDAVLATGSRWPELPRVGSHELAGEIVEMGPEVSSSLKLKIGTKIGVPARAYRPCGHCYECQNTDGDIQGFSVYCPKAKHVGLSINGGFADYCLVDSRQVVVVPEGLMAVEVAPLMCAGFTIWCALERAGIALEENEGVGKSVAIMGAGGGLGHLGVQFAAKLGCHVAAVEAADKPLALLRNIVGRLDSPTQDRVTVVDARTQSAEEVRNQVCGEPKEGFEGESGIDAVLILSDSQSAFDFGMKLLKNHSTCVVISFPKAGFCINAQDLIFRDIKIIGSLVGRIRQLQEMMSFVVRHDIRAQIRVHPLEKVNELVKDYHSGTGGKLVVDLSLSEG</sequence>
<protein>
    <recommendedName>
        <fullName evidence="10">Enoyl reductase (ER) domain-containing protein</fullName>
    </recommendedName>
</protein>
<dbReference type="Pfam" id="PF00107">
    <property type="entry name" value="ADH_zinc_N"/>
    <property type="match status" value="1"/>
</dbReference>
<evidence type="ECO:0000259" key="7">
    <source>
        <dbReference type="Pfam" id="PF08240"/>
    </source>
</evidence>
<feature type="domain" description="Alcohol dehydrogenase-like C-terminal" evidence="6">
    <location>
        <begin position="191"/>
        <end position="335"/>
    </location>
</feature>
<keyword evidence="4" id="KW-0862">Zinc</keyword>
<evidence type="ECO:0000313" key="8">
    <source>
        <dbReference type="EMBL" id="KAJ9641746.1"/>
    </source>
</evidence>
<evidence type="ECO:0000259" key="6">
    <source>
        <dbReference type="Pfam" id="PF00107"/>
    </source>
</evidence>
<evidence type="ECO:0000256" key="5">
    <source>
        <dbReference type="ARBA" id="ARBA00023002"/>
    </source>
</evidence>
<dbReference type="Gene3D" id="3.40.50.720">
    <property type="entry name" value="NAD(P)-binding Rossmann-like Domain"/>
    <property type="match status" value="1"/>
</dbReference>
<dbReference type="EMBL" id="JAPDRN010000011">
    <property type="protein sequence ID" value="KAJ9641746.1"/>
    <property type="molecule type" value="Genomic_DNA"/>
</dbReference>